<dbReference type="InterPro" id="IPR036291">
    <property type="entry name" value="NAD(P)-bd_dom_sf"/>
</dbReference>
<proteinExistence type="inferred from homology"/>
<comment type="function">
    <text evidence="2">Catalyzes the reduction of dTDP-6-deoxy-L-lyxo-4-hexulose to yield dTDP-L-rhamnose.</text>
</comment>
<dbReference type="NCBIfam" id="TIGR01214">
    <property type="entry name" value="rmlD"/>
    <property type="match status" value="1"/>
</dbReference>
<dbReference type="InterPro" id="IPR005913">
    <property type="entry name" value="dTDP_dehydrorham_reduct"/>
</dbReference>
<name>A0A9D1SZE2_9FIRM</name>
<evidence type="ECO:0000256" key="2">
    <source>
        <dbReference type="RuleBase" id="RU364082"/>
    </source>
</evidence>
<evidence type="ECO:0000313" key="5">
    <source>
        <dbReference type="Proteomes" id="UP000886861"/>
    </source>
</evidence>
<protein>
    <recommendedName>
        <fullName evidence="2">dTDP-4-dehydrorhamnose reductase</fullName>
        <ecNumber evidence="2">1.1.1.133</ecNumber>
    </recommendedName>
</protein>
<reference evidence="4" key="2">
    <citation type="journal article" date="2021" name="PeerJ">
        <title>Extensive microbial diversity within the chicken gut microbiome revealed by metagenomics and culture.</title>
        <authorList>
            <person name="Gilroy R."/>
            <person name="Ravi A."/>
            <person name="Getino M."/>
            <person name="Pursley I."/>
            <person name="Horton D.L."/>
            <person name="Alikhan N.F."/>
            <person name="Baker D."/>
            <person name="Gharbi K."/>
            <person name="Hall N."/>
            <person name="Watson M."/>
            <person name="Adriaenssens E.M."/>
            <person name="Foster-Nyarko E."/>
            <person name="Jarju S."/>
            <person name="Secka A."/>
            <person name="Antonio M."/>
            <person name="Oren A."/>
            <person name="Chaudhuri R.R."/>
            <person name="La Ragione R."/>
            <person name="Hildebrand F."/>
            <person name="Pallen M.J."/>
        </authorList>
    </citation>
    <scope>NUCLEOTIDE SEQUENCE</scope>
    <source>
        <strain evidence="4">CHK186-9395</strain>
    </source>
</reference>
<feature type="domain" description="RmlD-like substrate binding" evidence="3">
    <location>
        <begin position="1"/>
        <end position="287"/>
    </location>
</feature>
<dbReference type="Pfam" id="PF04321">
    <property type="entry name" value="RmlD_sub_bind"/>
    <property type="match status" value="1"/>
</dbReference>
<dbReference type="SUPFAM" id="SSF51735">
    <property type="entry name" value="NAD(P)-binding Rossmann-fold domains"/>
    <property type="match status" value="1"/>
</dbReference>
<evidence type="ECO:0000313" key="4">
    <source>
        <dbReference type="EMBL" id="HIV01857.1"/>
    </source>
</evidence>
<dbReference type="GO" id="GO:0008831">
    <property type="term" value="F:dTDP-4-dehydrorhamnose reductase activity"/>
    <property type="evidence" value="ECO:0007669"/>
    <property type="project" value="UniProtKB-EC"/>
</dbReference>
<dbReference type="EMBL" id="DVOJ01000016">
    <property type="protein sequence ID" value="HIV01857.1"/>
    <property type="molecule type" value="Genomic_DNA"/>
</dbReference>
<organism evidence="4 5">
    <name type="scientific">Candidatus Caccopulliclostridium gallistercoris</name>
    <dbReference type="NCBI Taxonomy" id="2840719"/>
    <lineage>
        <taxon>Bacteria</taxon>
        <taxon>Bacillati</taxon>
        <taxon>Bacillota</taxon>
        <taxon>Clostridia</taxon>
        <taxon>Candidatus Caccopulliclostridium</taxon>
    </lineage>
</organism>
<comment type="caution">
    <text evidence="4">The sequence shown here is derived from an EMBL/GenBank/DDBJ whole genome shotgun (WGS) entry which is preliminary data.</text>
</comment>
<reference evidence="4" key="1">
    <citation type="submission" date="2020-10" db="EMBL/GenBank/DDBJ databases">
        <authorList>
            <person name="Gilroy R."/>
        </authorList>
    </citation>
    <scope>NUCLEOTIDE SEQUENCE</scope>
    <source>
        <strain evidence="4">CHK186-9395</strain>
    </source>
</reference>
<keyword evidence="2" id="KW-0521">NADP</keyword>
<dbReference type="Gene3D" id="3.90.25.10">
    <property type="entry name" value="UDP-galactose 4-epimerase, domain 1"/>
    <property type="match status" value="1"/>
</dbReference>
<sequence>MKILVVGANGQLGQELKEVLKTGKAEIGEIDSSYKNAEIAYVDIDVLDITDKQKVDEFFNTSYDIVINCSAYTNVKAAETDYDNAYKVNALGVRNLALACKKMGAKLIHISTDYVFDGENQVPYTESDAPNPKTVYGKTKLAGELFALSFCKKTFIIRTSWLYGKYGKNFVYTMLNLGAINDCVNVVEDQIGTPTNANDLAFHILKIALTEEYGIYHVSGKGECSWKDFAETIMNLAGLNCKVKGILTEDYIDKVERPKYSVLDHSMLRVTVGDEMRDWKSAIKSFIGGLQ</sequence>
<dbReference type="FunFam" id="3.40.50.720:FF:000159">
    <property type="entry name" value="dTDP-4-dehydrorhamnose reductase"/>
    <property type="match status" value="1"/>
</dbReference>
<dbReference type="Proteomes" id="UP000886861">
    <property type="component" value="Unassembled WGS sequence"/>
</dbReference>
<accession>A0A9D1SZE2</accession>
<dbReference type="PANTHER" id="PTHR10491:SF4">
    <property type="entry name" value="METHIONINE ADENOSYLTRANSFERASE 2 SUBUNIT BETA"/>
    <property type="match status" value="1"/>
</dbReference>
<dbReference type="PANTHER" id="PTHR10491">
    <property type="entry name" value="DTDP-4-DEHYDRORHAMNOSE REDUCTASE"/>
    <property type="match status" value="1"/>
</dbReference>
<dbReference type="GO" id="GO:0019305">
    <property type="term" value="P:dTDP-rhamnose biosynthetic process"/>
    <property type="evidence" value="ECO:0007669"/>
    <property type="project" value="TreeGrafter"/>
</dbReference>
<comment type="similarity">
    <text evidence="1 2">Belongs to the dTDP-4-dehydrorhamnose reductase family.</text>
</comment>
<evidence type="ECO:0000259" key="3">
    <source>
        <dbReference type="Pfam" id="PF04321"/>
    </source>
</evidence>
<dbReference type="AlphaFoldDB" id="A0A9D1SZE2"/>
<dbReference type="EC" id="1.1.1.133" evidence="2"/>
<dbReference type="InterPro" id="IPR029903">
    <property type="entry name" value="RmlD-like-bd"/>
</dbReference>
<dbReference type="CDD" id="cd05254">
    <property type="entry name" value="dTDP_HR_like_SDR_e"/>
    <property type="match status" value="1"/>
</dbReference>
<dbReference type="Gene3D" id="3.40.50.720">
    <property type="entry name" value="NAD(P)-binding Rossmann-like Domain"/>
    <property type="match status" value="1"/>
</dbReference>
<evidence type="ECO:0000256" key="1">
    <source>
        <dbReference type="ARBA" id="ARBA00010944"/>
    </source>
</evidence>
<keyword evidence="2 4" id="KW-0560">Oxidoreductase</keyword>
<comment type="pathway">
    <text evidence="2">Carbohydrate biosynthesis; dTDP-L-rhamnose biosynthesis.</text>
</comment>
<dbReference type="GO" id="GO:0005829">
    <property type="term" value="C:cytosol"/>
    <property type="evidence" value="ECO:0007669"/>
    <property type="project" value="TreeGrafter"/>
</dbReference>
<gene>
    <name evidence="4" type="primary">rfbD</name>
    <name evidence="4" type="ORF">IAA62_04835</name>
</gene>